<accession>A0A4R3YT76</accession>
<proteinExistence type="inferred from homology"/>
<dbReference type="SUPFAM" id="SSF52833">
    <property type="entry name" value="Thioredoxin-like"/>
    <property type="match status" value="1"/>
</dbReference>
<comment type="similarity">
    <text evidence="2">Belongs to the thioredoxin family. DsbA subfamily.</text>
</comment>
<dbReference type="InterPro" id="IPR001853">
    <property type="entry name" value="DSBA-like_thioredoxin_dom"/>
</dbReference>
<dbReference type="InterPro" id="IPR023205">
    <property type="entry name" value="DsbA/DsbL"/>
</dbReference>
<reference evidence="10 11" key="1">
    <citation type="submission" date="2019-03" db="EMBL/GenBank/DDBJ databases">
        <title>Above-ground endophytic microbial communities from plants in different locations in the United States.</title>
        <authorList>
            <person name="Frank C."/>
        </authorList>
    </citation>
    <scope>NUCLEOTIDE SEQUENCE [LARGE SCALE GENOMIC DNA]</scope>
    <source>
        <strain evidence="10 11">LP_13_YM</strain>
    </source>
</reference>
<evidence type="ECO:0000256" key="5">
    <source>
        <dbReference type="ARBA" id="ARBA00022764"/>
    </source>
</evidence>
<protein>
    <recommendedName>
        <fullName evidence="3">Thiol:disulfide interchange protein DsbA</fullName>
    </recommendedName>
</protein>
<organism evidence="10 11">
    <name type="scientific">Luteibacter rhizovicinus</name>
    <dbReference type="NCBI Taxonomy" id="242606"/>
    <lineage>
        <taxon>Bacteria</taxon>
        <taxon>Pseudomonadati</taxon>
        <taxon>Pseudomonadota</taxon>
        <taxon>Gammaproteobacteria</taxon>
        <taxon>Lysobacterales</taxon>
        <taxon>Rhodanobacteraceae</taxon>
        <taxon>Luteibacter</taxon>
    </lineage>
</organism>
<name>A0A4R3YT76_9GAMM</name>
<sequence>MFKRIALLACGLVLATACTAGPADTAATATSFTDGSEYVSIPNPQRAGKDGKVEVVEVFSYGCIHCAHYEEYAEKLQKELPKDVVFRSMPAAFNDAWLPYARAFYAAKKLSALDATHAALFKAIHIDHYPIRTIDELADWYASKGVDRAAFLREANSEATTKQIQADTKLIQQWQVDGTPSIVVDGKYRSNNFGDFDKLNALTQFLVKKELAGVK</sequence>
<comment type="caution">
    <text evidence="10">The sequence shown here is derived from an EMBL/GenBank/DDBJ whole genome shotgun (WGS) entry which is preliminary data.</text>
</comment>
<dbReference type="PROSITE" id="PS51257">
    <property type="entry name" value="PROKAR_LIPOPROTEIN"/>
    <property type="match status" value="1"/>
</dbReference>
<keyword evidence="5" id="KW-0574">Periplasm</keyword>
<dbReference type="EMBL" id="SMCS01000002">
    <property type="protein sequence ID" value="TCV96127.1"/>
    <property type="molecule type" value="Genomic_DNA"/>
</dbReference>
<keyword evidence="6" id="KW-1015">Disulfide bond</keyword>
<feature type="chain" id="PRO_5021023949" description="Thiol:disulfide interchange protein DsbA" evidence="8">
    <location>
        <begin position="23"/>
        <end position="215"/>
    </location>
</feature>
<dbReference type="PROSITE" id="PS51352">
    <property type="entry name" value="THIOREDOXIN_2"/>
    <property type="match status" value="1"/>
</dbReference>
<keyword evidence="7" id="KW-0676">Redox-active center</keyword>
<feature type="domain" description="Thioredoxin" evidence="9">
    <location>
        <begin position="18"/>
        <end position="208"/>
    </location>
</feature>
<evidence type="ECO:0000256" key="8">
    <source>
        <dbReference type="SAM" id="SignalP"/>
    </source>
</evidence>
<dbReference type="PANTHER" id="PTHR35891:SF2">
    <property type="entry name" value="THIOL:DISULFIDE INTERCHANGE PROTEIN DSBA"/>
    <property type="match status" value="1"/>
</dbReference>
<evidence type="ECO:0000259" key="9">
    <source>
        <dbReference type="PROSITE" id="PS51352"/>
    </source>
</evidence>
<evidence type="ECO:0000256" key="2">
    <source>
        <dbReference type="ARBA" id="ARBA00005791"/>
    </source>
</evidence>
<evidence type="ECO:0000256" key="6">
    <source>
        <dbReference type="ARBA" id="ARBA00023157"/>
    </source>
</evidence>
<dbReference type="InterPro" id="IPR036249">
    <property type="entry name" value="Thioredoxin-like_sf"/>
</dbReference>
<dbReference type="Gene3D" id="3.40.30.10">
    <property type="entry name" value="Glutaredoxin"/>
    <property type="match status" value="1"/>
</dbReference>
<comment type="subcellular location">
    <subcellularLocation>
        <location evidence="1">Periplasm</location>
    </subcellularLocation>
</comment>
<dbReference type="AlphaFoldDB" id="A0A4R3YT76"/>
<gene>
    <name evidence="10" type="ORF">EC912_102477</name>
</gene>
<evidence type="ECO:0000256" key="7">
    <source>
        <dbReference type="ARBA" id="ARBA00023284"/>
    </source>
</evidence>
<evidence type="ECO:0000256" key="1">
    <source>
        <dbReference type="ARBA" id="ARBA00004418"/>
    </source>
</evidence>
<evidence type="ECO:0000256" key="3">
    <source>
        <dbReference type="ARBA" id="ARBA00013831"/>
    </source>
</evidence>
<evidence type="ECO:0000313" key="10">
    <source>
        <dbReference type="EMBL" id="TCV96127.1"/>
    </source>
</evidence>
<dbReference type="OrthoDB" id="9784896at2"/>
<keyword evidence="11" id="KW-1185">Reference proteome</keyword>
<dbReference type="GO" id="GO:0016491">
    <property type="term" value="F:oxidoreductase activity"/>
    <property type="evidence" value="ECO:0007669"/>
    <property type="project" value="InterPro"/>
</dbReference>
<dbReference type="Pfam" id="PF01323">
    <property type="entry name" value="DSBA"/>
    <property type="match status" value="1"/>
</dbReference>
<keyword evidence="4 8" id="KW-0732">Signal</keyword>
<dbReference type="GO" id="GO:0042597">
    <property type="term" value="C:periplasmic space"/>
    <property type="evidence" value="ECO:0007669"/>
    <property type="project" value="UniProtKB-SubCell"/>
</dbReference>
<dbReference type="RefSeq" id="WP_132142340.1">
    <property type="nucleotide sequence ID" value="NZ_SMCS01000002.1"/>
</dbReference>
<dbReference type="CDD" id="cd03019">
    <property type="entry name" value="DsbA_DsbA"/>
    <property type="match status" value="1"/>
</dbReference>
<dbReference type="PANTHER" id="PTHR35891">
    <property type="entry name" value="THIOL:DISULFIDE INTERCHANGE PROTEIN DSBA"/>
    <property type="match status" value="1"/>
</dbReference>
<feature type="signal peptide" evidence="8">
    <location>
        <begin position="1"/>
        <end position="22"/>
    </location>
</feature>
<dbReference type="Proteomes" id="UP000295645">
    <property type="component" value="Unassembled WGS sequence"/>
</dbReference>
<evidence type="ECO:0000256" key="4">
    <source>
        <dbReference type="ARBA" id="ARBA00022729"/>
    </source>
</evidence>
<evidence type="ECO:0000313" key="11">
    <source>
        <dbReference type="Proteomes" id="UP000295645"/>
    </source>
</evidence>
<dbReference type="InterPro" id="IPR013766">
    <property type="entry name" value="Thioredoxin_domain"/>
</dbReference>
<dbReference type="InterPro" id="IPR050824">
    <property type="entry name" value="Thiol_disulfide_DsbA"/>
</dbReference>